<dbReference type="Pfam" id="PF04816">
    <property type="entry name" value="TrmK"/>
    <property type="match status" value="1"/>
</dbReference>
<dbReference type="PANTHER" id="PTHR38451:SF1">
    <property type="entry name" value="TRNA (ADENINE(22)-N(1))-METHYLTRANSFERASE"/>
    <property type="match status" value="1"/>
</dbReference>
<keyword evidence="3" id="KW-1185">Reference proteome</keyword>
<name>A0ABW4BJ87_9LACO</name>
<gene>
    <name evidence="2" type="ORF">ACFQ41_11770</name>
</gene>
<dbReference type="EMBL" id="JBHTOA010000046">
    <property type="protein sequence ID" value="MFD1399988.1"/>
    <property type="molecule type" value="Genomic_DNA"/>
</dbReference>
<dbReference type="Proteomes" id="UP001597199">
    <property type="component" value="Unassembled WGS sequence"/>
</dbReference>
<dbReference type="RefSeq" id="WP_204118935.1">
    <property type="nucleotide sequence ID" value="NZ_BOLV01000009.1"/>
</dbReference>
<protein>
    <submittedName>
        <fullName evidence="2">tRNA (Adenine(22)-N(1))-methyltransferase</fullName>
    </submittedName>
</protein>
<dbReference type="Gene3D" id="1.10.287.1890">
    <property type="match status" value="1"/>
</dbReference>
<proteinExistence type="predicted"/>
<comment type="caution">
    <text evidence="2">The sequence shown here is derived from an EMBL/GenBank/DDBJ whole genome shotgun (WGS) entry which is preliminary data.</text>
</comment>
<evidence type="ECO:0000256" key="1">
    <source>
        <dbReference type="SAM" id="Coils"/>
    </source>
</evidence>
<dbReference type="SUPFAM" id="SSF53335">
    <property type="entry name" value="S-adenosyl-L-methionine-dependent methyltransferases"/>
    <property type="match status" value="1"/>
</dbReference>
<evidence type="ECO:0000313" key="3">
    <source>
        <dbReference type="Proteomes" id="UP001597199"/>
    </source>
</evidence>
<dbReference type="InterPro" id="IPR006901">
    <property type="entry name" value="TrmK"/>
</dbReference>
<dbReference type="PANTHER" id="PTHR38451">
    <property type="entry name" value="TRNA (ADENINE(22)-N(1))-METHYLTRANSFERASE"/>
    <property type="match status" value="1"/>
</dbReference>
<accession>A0ABW4BJ87</accession>
<feature type="coiled-coil region" evidence="1">
    <location>
        <begin position="188"/>
        <end position="229"/>
    </location>
</feature>
<sequence length="234" mass="25500">MEKFHLSKRLRAIAAFNGDGRRIADIGTDHAYLPIELAKQGQIDFAVASDIGAGPCAIARANVADNDLAEVITVRQADGLLGLTAEDALDTVYIAGMGGILIQQILTQGSDRLDGTETLVLSPNRDAESLRRWLAAHEFGILDEALVEDMGHVYPIMVVGQTQPQVPYTEADLMLGPVLRRQRTALFVKQLTEAIAKTQAVLANLTNAKTLQEAKIVEEQARLRVLEEEAHDDH</sequence>
<dbReference type="Gene3D" id="3.40.50.150">
    <property type="entry name" value="Vaccinia Virus protein VP39"/>
    <property type="match status" value="1"/>
</dbReference>
<dbReference type="InterPro" id="IPR029063">
    <property type="entry name" value="SAM-dependent_MTases_sf"/>
</dbReference>
<evidence type="ECO:0000313" key="2">
    <source>
        <dbReference type="EMBL" id="MFD1399988.1"/>
    </source>
</evidence>
<organism evidence="2 3">
    <name type="scientific">Lacticaseibacillus suilingensis</name>
    <dbReference type="NCBI Taxonomy" id="2799577"/>
    <lineage>
        <taxon>Bacteria</taxon>
        <taxon>Bacillati</taxon>
        <taxon>Bacillota</taxon>
        <taxon>Bacilli</taxon>
        <taxon>Lactobacillales</taxon>
        <taxon>Lactobacillaceae</taxon>
        <taxon>Lacticaseibacillus</taxon>
    </lineage>
</organism>
<dbReference type="PIRSF" id="PIRSF018637">
    <property type="entry name" value="TrmK"/>
    <property type="match status" value="1"/>
</dbReference>
<keyword evidence="1" id="KW-0175">Coiled coil</keyword>
<reference evidence="3" key="1">
    <citation type="journal article" date="2019" name="Int. J. Syst. Evol. Microbiol.">
        <title>The Global Catalogue of Microorganisms (GCM) 10K type strain sequencing project: providing services to taxonomists for standard genome sequencing and annotation.</title>
        <authorList>
            <consortium name="The Broad Institute Genomics Platform"/>
            <consortium name="The Broad Institute Genome Sequencing Center for Infectious Disease"/>
            <person name="Wu L."/>
            <person name="Ma J."/>
        </authorList>
    </citation>
    <scope>NUCLEOTIDE SEQUENCE [LARGE SCALE GENOMIC DNA]</scope>
    <source>
        <strain evidence="3">CCM 9110</strain>
    </source>
</reference>